<protein>
    <recommendedName>
        <fullName evidence="1">AMP-dependent synthetase/ligase domain-containing protein</fullName>
    </recommendedName>
</protein>
<evidence type="ECO:0000259" key="1">
    <source>
        <dbReference type="Pfam" id="PF00501"/>
    </source>
</evidence>
<dbReference type="AlphaFoldDB" id="X1BEQ9"/>
<proteinExistence type="predicted"/>
<feature type="domain" description="AMP-dependent synthetase/ligase" evidence="1">
    <location>
        <begin position="1"/>
        <end position="92"/>
    </location>
</feature>
<dbReference type="Pfam" id="PF00501">
    <property type="entry name" value="AMP-binding"/>
    <property type="match status" value="1"/>
</dbReference>
<dbReference type="EMBL" id="BART01026234">
    <property type="protein sequence ID" value="GAG94434.1"/>
    <property type="molecule type" value="Genomic_DNA"/>
</dbReference>
<comment type="caution">
    <text evidence="2">The sequence shown here is derived from an EMBL/GenBank/DDBJ whole genome shotgun (WGS) entry which is preliminary data.</text>
</comment>
<reference evidence="2" key="1">
    <citation type="journal article" date="2014" name="Front. Microbiol.">
        <title>High frequency of phylogenetically diverse reductive dehalogenase-homologous genes in deep subseafloor sedimentary metagenomes.</title>
        <authorList>
            <person name="Kawai M."/>
            <person name="Futagami T."/>
            <person name="Toyoda A."/>
            <person name="Takaki Y."/>
            <person name="Nishi S."/>
            <person name="Hori S."/>
            <person name="Arai W."/>
            <person name="Tsubouchi T."/>
            <person name="Morono Y."/>
            <person name="Uchiyama I."/>
            <person name="Ito T."/>
            <person name="Fujiyama A."/>
            <person name="Inagaki F."/>
            <person name="Takami H."/>
        </authorList>
    </citation>
    <scope>NUCLEOTIDE SEQUENCE</scope>
    <source>
        <strain evidence="2">Expedition CK06-06</strain>
    </source>
</reference>
<organism evidence="2">
    <name type="scientific">marine sediment metagenome</name>
    <dbReference type="NCBI Taxonomy" id="412755"/>
    <lineage>
        <taxon>unclassified sequences</taxon>
        <taxon>metagenomes</taxon>
        <taxon>ecological metagenomes</taxon>
    </lineage>
</organism>
<dbReference type="PANTHER" id="PTHR43767:SF1">
    <property type="entry name" value="NONRIBOSOMAL PEPTIDE SYNTHASE PES1 (EUROFUNG)-RELATED"/>
    <property type="match status" value="1"/>
</dbReference>
<evidence type="ECO:0000313" key="2">
    <source>
        <dbReference type="EMBL" id="GAG94434.1"/>
    </source>
</evidence>
<feature type="non-terminal residue" evidence="2">
    <location>
        <position position="1"/>
    </location>
</feature>
<dbReference type="InterPro" id="IPR000873">
    <property type="entry name" value="AMP-dep_synth/lig_dom"/>
</dbReference>
<dbReference type="InterPro" id="IPR050237">
    <property type="entry name" value="ATP-dep_AMP-bd_enzyme"/>
</dbReference>
<gene>
    <name evidence="2" type="ORF">S01H4_46860</name>
</gene>
<dbReference type="Gene3D" id="3.40.50.980">
    <property type="match status" value="1"/>
</dbReference>
<accession>X1BEQ9</accession>
<dbReference type="PANTHER" id="PTHR43767">
    <property type="entry name" value="LONG-CHAIN-FATTY-ACID--COA LIGASE"/>
    <property type="match status" value="1"/>
</dbReference>
<name>X1BEQ9_9ZZZZ</name>
<dbReference type="SUPFAM" id="SSF56801">
    <property type="entry name" value="Acetyl-CoA synthetase-like"/>
    <property type="match status" value="1"/>
</dbReference>
<sequence length="111" mass="12575">AIVFEGRELTYRELNYEVEKLAVRLVQLGTKKGDRIGILLGNSAEFIISYFAIFKAGASVIPLNPMLREELRYILDDSEAKFVITSSELAEVPEKMIDELPSLEVRLFILP</sequence>